<gene>
    <name evidence="1" type="ORF">RchiOBHm_Chr4g0410511</name>
</gene>
<reference evidence="1 2" key="1">
    <citation type="journal article" date="2018" name="Nat. Genet.">
        <title>The Rosa genome provides new insights in the design of modern roses.</title>
        <authorList>
            <person name="Bendahmane M."/>
        </authorList>
    </citation>
    <scope>NUCLEOTIDE SEQUENCE [LARGE SCALE GENOMIC DNA]</scope>
    <source>
        <strain evidence="2">cv. Old Blush</strain>
    </source>
</reference>
<dbReference type="AlphaFoldDB" id="A0A2P6QVE5"/>
<dbReference type="Gramene" id="PRQ38141">
    <property type="protein sequence ID" value="PRQ38141"/>
    <property type="gene ID" value="RchiOBHm_Chr4g0410511"/>
</dbReference>
<evidence type="ECO:0000313" key="2">
    <source>
        <dbReference type="Proteomes" id="UP000238479"/>
    </source>
</evidence>
<protein>
    <submittedName>
        <fullName evidence="1">Uncharacterized protein</fullName>
    </submittedName>
</protein>
<name>A0A2P6QVE5_ROSCH</name>
<accession>A0A2P6QVE5</accession>
<evidence type="ECO:0000313" key="1">
    <source>
        <dbReference type="EMBL" id="PRQ38141.1"/>
    </source>
</evidence>
<dbReference type="Proteomes" id="UP000238479">
    <property type="component" value="Chromosome 4"/>
</dbReference>
<comment type="caution">
    <text evidence="1">The sequence shown here is derived from an EMBL/GenBank/DDBJ whole genome shotgun (WGS) entry which is preliminary data.</text>
</comment>
<dbReference type="EMBL" id="PDCK01000042">
    <property type="protein sequence ID" value="PRQ38141.1"/>
    <property type="molecule type" value="Genomic_DNA"/>
</dbReference>
<sequence length="53" mass="5837">MNCGRCSNEKKMTVTVAVLRQRRYFPIPAISGHQIGVEGAVFPKDHVAPSLEP</sequence>
<keyword evidence="2" id="KW-1185">Reference proteome</keyword>
<proteinExistence type="predicted"/>
<organism evidence="1 2">
    <name type="scientific">Rosa chinensis</name>
    <name type="common">China rose</name>
    <dbReference type="NCBI Taxonomy" id="74649"/>
    <lineage>
        <taxon>Eukaryota</taxon>
        <taxon>Viridiplantae</taxon>
        <taxon>Streptophyta</taxon>
        <taxon>Embryophyta</taxon>
        <taxon>Tracheophyta</taxon>
        <taxon>Spermatophyta</taxon>
        <taxon>Magnoliopsida</taxon>
        <taxon>eudicotyledons</taxon>
        <taxon>Gunneridae</taxon>
        <taxon>Pentapetalae</taxon>
        <taxon>rosids</taxon>
        <taxon>fabids</taxon>
        <taxon>Rosales</taxon>
        <taxon>Rosaceae</taxon>
        <taxon>Rosoideae</taxon>
        <taxon>Rosoideae incertae sedis</taxon>
        <taxon>Rosa</taxon>
    </lineage>
</organism>